<dbReference type="OrthoDB" id="37886at2759"/>
<sequence length="393" mass="45154">MVEIEKSPIETSTEQRKYRALSNGSSLDSEGSHQSRRSKLNMPMMYQMYESQYDDLRGTVYGPDSPDFHPVQASETLRKSLSGINTNDQVIIQTILYHNNFQRQKILNAYEDMYSRSLLDDLEEETGGYFLEMAQALFKPAHQYDTLNLFKSISNRYGDRSVAVEIACTRSPRQLRVIKETYQTDYRKPIDKDISVKVEGIVGRVLTMLLCSPRDDSTGKKIDEALVEKHAQIILATTIEEIAKSAALFEQLFIGNSWKHIGRVLDRVDDLRKDAHDLENILRRNKAIHSEIRLVLLTILRVSRNTQLYFAEKLRAAMTGDRPDHSTIIRICVSRSEIDLSDIAEEYKRKYHRSLEHDIMATCSGDYMRLAYSLVAGAPLNNNMLLSRTPEEF</sequence>
<keyword evidence="3" id="KW-0041">Annexin</keyword>
<name>A0A8S1H232_9PELO</name>
<keyword evidence="6" id="KW-1185">Reference proteome</keyword>
<feature type="compositionally biased region" description="Basic and acidic residues" evidence="4">
    <location>
        <begin position="1"/>
        <end position="17"/>
    </location>
</feature>
<dbReference type="GO" id="GO:0005886">
    <property type="term" value="C:plasma membrane"/>
    <property type="evidence" value="ECO:0007669"/>
    <property type="project" value="TreeGrafter"/>
</dbReference>
<evidence type="ECO:0000313" key="6">
    <source>
        <dbReference type="Proteomes" id="UP000835052"/>
    </source>
</evidence>
<evidence type="ECO:0000256" key="3">
    <source>
        <dbReference type="ARBA" id="ARBA00023216"/>
    </source>
</evidence>
<reference evidence="5" key="1">
    <citation type="submission" date="2020-10" db="EMBL/GenBank/DDBJ databases">
        <authorList>
            <person name="Kikuchi T."/>
        </authorList>
    </citation>
    <scope>NUCLEOTIDE SEQUENCE</scope>
    <source>
        <strain evidence="5">NKZ352</strain>
    </source>
</reference>
<feature type="region of interest" description="Disordered" evidence="4">
    <location>
        <begin position="1"/>
        <end position="40"/>
    </location>
</feature>
<accession>A0A8S1H232</accession>
<dbReference type="FunFam" id="1.10.220.10:FF:000001">
    <property type="entry name" value="Annexin"/>
    <property type="match status" value="1"/>
</dbReference>
<evidence type="ECO:0008006" key="7">
    <source>
        <dbReference type="Google" id="ProtNLM"/>
    </source>
</evidence>
<dbReference type="PANTHER" id="PTHR10502">
    <property type="entry name" value="ANNEXIN"/>
    <property type="match status" value="1"/>
</dbReference>
<comment type="caution">
    <text evidence="5">The sequence shown here is derived from an EMBL/GenBank/DDBJ whole genome shotgun (WGS) entry which is preliminary data.</text>
</comment>
<comment type="similarity">
    <text evidence="1">Belongs to the annexin family.</text>
</comment>
<organism evidence="5 6">
    <name type="scientific">Caenorhabditis auriculariae</name>
    <dbReference type="NCBI Taxonomy" id="2777116"/>
    <lineage>
        <taxon>Eukaryota</taxon>
        <taxon>Metazoa</taxon>
        <taxon>Ecdysozoa</taxon>
        <taxon>Nematoda</taxon>
        <taxon>Chromadorea</taxon>
        <taxon>Rhabditida</taxon>
        <taxon>Rhabditina</taxon>
        <taxon>Rhabditomorpha</taxon>
        <taxon>Rhabditoidea</taxon>
        <taxon>Rhabditidae</taxon>
        <taxon>Peloderinae</taxon>
        <taxon>Caenorhabditis</taxon>
    </lineage>
</organism>
<evidence type="ECO:0000256" key="2">
    <source>
        <dbReference type="ARBA" id="ARBA00022737"/>
    </source>
</evidence>
<dbReference type="EMBL" id="CAJGYM010000011">
    <property type="protein sequence ID" value="CAD6189571.1"/>
    <property type="molecule type" value="Genomic_DNA"/>
</dbReference>
<dbReference type="GO" id="GO:0005509">
    <property type="term" value="F:calcium ion binding"/>
    <property type="evidence" value="ECO:0007669"/>
    <property type="project" value="InterPro"/>
</dbReference>
<dbReference type="Proteomes" id="UP000835052">
    <property type="component" value="Unassembled WGS sequence"/>
</dbReference>
<dbReference type="GO" id="GO:0005544">
    <property type="term" value="F:calcium-dependent phospholipid binding"/>
    <property type="evidence" value="ECO:0007669"/>
    <property type="project" value="InterPro"/>
</dbReference>
<dbReference type="GO" id="GO:0005634">
    <property type="term" value="C:nucleus"/>
    <property type="evidence" value="ECO:0007669"/>
    <property type="project" value="TreeGrafter"/>
</dbReference>
<dbReference type="PROSITE" id="PS51897">
    <property type="entry name" value="ANNEXIN_2"/>
    <property type="match status" value="2"/>
</dbReference>
<dbReference type="InterPro" id="IPR001464">
    <property type="entry name" value="Annexin"/>
</dbReference>
<proteinExistence type="inferred from homology"/>
<keyword evidence="2" id="KW-0677">Repeat</keyword>
<dbReference type="PRINTS" id="PR00196">
    <property type="entry name" value="ANNEXIN"/>
</dbReference>
<dbReference type="InterPro" id="IPR018502">
    <property type="entry name" value="Annexin_repeat"/>
</dbReference>
<dbReference type="SUPFAM" id="SSF47874">
    <property type="entry name" value="Annexin"/>
    <property type="match status" value="1"/>
</dbReference>
<evidence type="ECO:0000256" key="4">
    <source>
        <dbReference type="SAM" id="MobiDB-lite"/>
    </source>
</evidence>
<dbReference type="PANTHER" id="PTHR10502:SF243">
    <property type="entry name" value="ANNEXIN"/>
    <property type="match status" value="1"/>
</dbReference>
<dbReference type="InterPro" id="IPR037104">
    <property type="entry name" value="Annexin_sf"/>
</dbReference>
<dbReference type="GO" id="GO:0005737">
    <property type="term" value="C:cytoplasm"/>
    <property type="evidence" value="ECO:0007669"/>
    <property type="project" value="TreeGrafter"/>
</dbReference>
<dbReference type="GO" id="GO:0012506">
    <property type="term" value="C:vesicle membrane"/>
    <property type="evidence" value="ECO:0007669"/>
    <property type="project" value="TreeGrafter"/>
</dbReference>
<protein>
    <recommendedName>
        <fullName evidence="7">Annexin</fullName>
    </recommendedName>
</protein>
<dbReference type="SMART" id="SM00335">
    <property type="entry name" value="ANX"/>
    <property type="match status" value="3"/>
</dbReference>
<evidence type="ECO:0000313" key="5">
    <source>
        <dbReference type="EMBL" id="CAD6189571.1"/>
    </source>
</evidence>
<dbReference type="GO" id="GO:0001786">
    <property type="term" value="F:phosphatidylserine binding"/>
    <property type="evidence" value="ECO:0007669"/>
    <property type="project" value="TreeGrafter"/>
</dbReference>
<dbReference type="Gene3D" id="1.10.220.10">
    <property type="entry name" value="Annexin"/>
    <property type="match status" value="3"/>
</dbReference>
<dbReference type="Pfam" id="PF00191">
    <property type="entry name" value="Annexin"/>
    <property type="match status" value="3"/>
</dbReference>
<dbReference type="AlphaFoldDB" id="A0A8S1H232"/>
<evidence type="ECO:0000256" key="1">
    <source>
        <dbReference type="ARBA" id="ARBA00007831"/>
    </source>
</evidence>
<gene>
    <name evidence="5" type="ORF">CAUJ_LOCUS5490</name>
</gene>